<protein>
    <submittedName>
        <fullName evidence="5">Alpha subunit of the F1 sector of mitochondrial F1F0 ATP synthase</fullName>
    </submittedName>
</protein>
<dbReference type="InterPro" id="IPR023366">
    <property type="entry name" value="ATP_synth_asu-like_sf"/>
</dbReference>
<evidence type="ECO:0000313" key="6">
    <source>
        <dbReference type="Proteomes" id="UP000823775"/>
    </source>
</evidence>
<dbReference type="InterPro" id="IPR036121">
    <property type="entry name" value="ATPase_F1/V1/A1_a/bsu_N_sf"/>
</dbReference>
<dbReference type="PANTHER" id="PTHR48082">
    <property type="entry name" value="ATP SYNTHASE SUBUNIT ALPHA, MITOCHONDRIAL"/>
    <property type="match status" value="1"/>
</dbReference>
<dbReference type="EMBL" id="JACEIK010017097">
    <property type="protein sequence ID" value="MCE5165789.1"/>
    <property type="molecule type" value="Genomic_DNA"/>
</dbReference>
<dbReference type="PANTHER" id="PTHR48082:SF2">
    <property type="entry name" value="ATP SYNTHASE SUBUNIT ALPHA, MITOCHONDRIAL"/>
    <property type="match status" value="1"/>
</dbReference>
<evidence type="ECO:0000256" key="1">
    <source>
        <dbReference type="ARBA" id="ARBA00008936"/>
    </source>
</evidence>
<comment type="similarity">
    <text evidence="1">Belongs to the ATPase alpha/beta chains family.</text>
</comment>
<evidence type="ECO:0000259" key="4">
    <source>
        <dbReference type="Pfam" id="PF02874"/>
    </source>
</evidence>
<dbReference type="Gene3D" id="2.40.30.20">
    <property type="match status" value="1"/>
</dbReference>
<proteinExistence type="inferred from homology"/>
<evidence type="ECO:0000313" key="5">
    <source>
        <dbReference type="EMBL" id="MCE5165789.1"/>
    </source>
</evidence>
<dbReference type="InterPro" id="IPR005294">
    <property type="entry name" value="ATP_synth_F1_asu"/>
</dbReference>
<evidence type="ECO:0000256" key="2">
    <source>
        <dbReference type="ARBA" id="ARBA00022448"/>
    </source>
</evidence>
<keyword evidence="3" id="KW-0406">Ion transport</keyword>
<reference evidence="5 6" key="1">
    <citation type="journal article" date="2021" name="BMC Genomics">
        <title>Datura genome reveals duplications of psychoactive alkaloid biosynthetic genes and high mutation rate following tissue culture.</title>
        <authorList>
            <person name="Rajewski A."/>
            <person name="Carter-House D."/>
            <person name="Stajich J."/>
            <person name="Litt A."/>
        </authorList>
    </citation>
    <scope>NUCLEOTIDE SEQUENCE [LARGE SCALE GENOMIC DNA]</scope>
    <source>
        <strain evidence="5">AR-01</strain>
    </source>
</reference>
<comment type="caution">
    <text evidence="5">The sequence shown here is derived from an EMBL/GenBank/DDBJ whole genome shotgun (WGS) entry which is preliminary data.</text>
</comment>
<accession>A0ABS8Y6T1</accession>
<keyword evidence="3" id="KW-0375">Hydrogen ion transport</keyword>
<keyword evidence="2" id="KW-0813">Transport</keyword>
<name>A0ABS8Y6T1_DATST</name>
<dbReference type="SUPFAM" id="SSF50615">
    <property type="entry name" value="N-terminal domain of alpha and beta subunits of F1 ATP synthase"/>
    <property type="match status" value="1"/>
</dbReference>
<dbReference type="Pfam" id="PF02874">
    <property type="entry name" value="ATP-synt_ab_N"/>
    <property type="match status" value="1"/>
</dbReference>
<gene>
    <name evidence="5" type="primary">ATP1_2</name>
    <name evidence="5" type="ORF">HAX54_012274</name>
</gene>
<evidence type="ECO:0000256" key="3">
    <source>
        <dbReference type="ARBA" id="ARBA00022781"/>
    </source>
</evidence>
<dbReference type="Proteomes" id="UP000823775">
    <property type="component" value="Unassembled WGS sequence"/>
</dbReference>
<dbReference type="InterPro" id="IPR004100">
    <property type="entry name" value="ATPase_F1/V1/A1_a/bsu_N"/>
</dbReference>
<feature type="domain" description="ATPase F1/V1/A1 complex alpha/beta subunit N-terminal" evidence="4">
    <location>
        <begin position="66"/>
        <end position="105"/>
    </location>
</feature>
<keyword evidence="6" id="KW-1185">Reference proteome</keyword>
<sequence length="167" mass="18395">MMAPSEASGSGSGEGAGGRGFSPWDWLWAFPAQLRRKAKKASFRGGPSDFYDAKEAREKEVLRIILDEIGRVVSVGYGIARVYGLDEIQTGEMVEFSNGVKGIAIDQPYSGTSIKDLAYRITFLVKERKFDKSHLTIRPQAFFCLDVALINMLKLSISSSPELVVLL</sequence>
<organism evidence="5 6">
    <name type="scientific">Datura stramonium</name>
    <name type="common">Jimsonweed</name>
    <name type="synonym">Common thornapple</name>
    <dbReference type="NCBI Taxonomy" id="4076"/>
    <lineage>
        <taxon>Eukaryota</taxon>
        <taxon>Viridiplantae</taxon>
        <taxon>Streptophyta</taxon>
        <taxon>Embryophyta</taxon>
        <taxon>Tracheophyta</taxon>
        <taxon>Spermatophyta</taxon>
        <taxon>Magnoliopsida</taxon>
        <taxon>eudicotyledons</taxon>
        <taxon>Gunneridae</taxon>
        <taxon>Pentapetalae</taxon>
        <taxon>asterids</taxon>
        <taxon>lamiids</taxon>
        <taxon>Solanales</taxon>
        <taxon>Solanaceae</taxon>
        <taxon>Solanoideae</taxon>
        <taxon>Datureae</taxon>
        <taxon>Datura</taxon>
    </lineage>
</organism>